<accession>A0A4Q2DH02</accession>
<dbReference type="AlphaFoldDB" id="A0A4Q2DH02"/>
<keyword evidence="2" id="KW-1185">Reference proteome</keyword>
<evidence type="ECO:0000313" key="1">
    <source>
        <dbReference type="EMBL" id="RXW18034.1"/>
    </source>
</evidence>
<proteinExistence type="predicted"/>
<dbReference type="Proteomes" id="UP000290288">
    <property type="component" value="Unassembled WGS sequence"/>
</dbReference>
<sequence>MNSSRDAEFVAGAAMEGWDAEGGKGGNCGLEIDTGGTAQACDAEGGSCGVAFDPEVPVRACAEVRGCDAEIGGVAVAEVEGALDWGLGGGTRDEAGMGCTRLAVVP</sequence>
<gene>
    <name evidence="1" type="ORF">EST38_g7815</name>
</gene>
<reference evidence="1 2" key="1">
    <citation type="submission" date="2019-01" db="EMBL/GenBank/DDBJ databases">
        <title>Draft genome sequence of Psathyrella aberdarensis IHI B618.</title>
        <authorList>
            <person name="Buettner E."/>
            <person name="Kellner H."/>
        </authorList>
    </citation>
    <scope>NUCLEOTIDE SEQUENCE [LARGE SCALE GENOMIC DNA]</scope>
    <source>
        <strain evidence="1 2">IHI B618</strain>
    </source>
</reference>
<evidence type="ECO:0000313" key="2">
    <source>
        <dbReference type="Proteomes" id="UP000290288"/>
    </source>
</evidence>
<name>A0A4Q2DH02_9AGAR</name>
<protein>
    <submittedName>
        <fullName evidence="1">Uncharacterized protein</fullName>
    </submittedName>
</protein>
<dbReference type="EMBL" id="SDEE01000294">
    <property type="protein sequence ID" value="RXW18034.1"/>
    <property type="molecule type" value="Genomic_DNA"/>
</dbReference>
<comment type="caution">
    <text evidence="1">The sequence shown here is derived from an EMBL/GenBank/DDBJ whole genome shotgun (WGS) entry which is preliminary data.</text>
</comment>
<organism evidence="1 2">
    <name type="scientific">Candolleomyces aberdarensis</name>
    <dbReference type="NCBI Taxonomy" id="2316362"/>
    <lineage>
        <taxon>Eukaryota</taxon>
        <taxon>Fungi</taxon>
        <taxon>Dikarya</taxon>
        <taxon>Basidiomycota</taxon>
        <taxon>Agaricomycotina</taxon>
        <taxon>Agaricomycetes</taxon>
        <taxon>Agaricomycetidae</taxon>
        <taxon>Agaricales</taxon>
        <taxon>Agaricineae</taxon>
        <taxon>Psathyrellaceae</taxon>
        <taxon>Candolleomyces</taxon>
    </lineage>
</organism>